<comment type="caution">
    <text evidence="1">The sequence shown here is derived from an EMBL/GenBank/DDBJ whole genome shotgun (WGS) entry which is preliminary data.</text>
</comment>
<evidence type="ECO:0000313" key="1">
    <source>
        <dbReference type="EMBL" id="KAK3300603.1"/>
    </source>
</evidence>
<dbReference type="RefSeq" id="XP_062664117.1">
    <property type="nucleotide sequence ID" value="XM_062807843.1"/>
</dbReference>
<protein>
    <submittedName>
        <fullName evidence="1">Uncharacterized protein</fullName>
    </submittedName>
</protein>
<accession>A0AAE0LWX3</accession>
<evidence type="ECO:0000313" key="2">
    <source>
        <dbReference type="Proteomes" id="UP001278766"/>
    </source>
</evidence>
<proteinExistence type="predicted"/>
<name>A0AAE0LWX3_9PEZI</name>
<keyword evidence="2" id="KW-1185">Reference proteome</keyword>
<reference evidence="1" key="2">
    <citation type="submission" date="2023-06" db="EMBL/GenBank/DDBJ databases">
        <authorList>
            <consortium name="Lawrence Berkeley National Laboratory"/>
            <person name="Haridas S."/>
            <person name="Hensen N."/>
            <person name="Bonometti L."/>
            <person name="Westerberg I."/>
            <person name="Brannstrom I.O."/>
            <person name="Guillou S."/>
            <person name="Cros-Aarteil S."/>
            <person name="Calhoun S."/>
            <person name="Kuo A."/>
            <person name="Mondo S."/>
            <person name="Pangilinan J."/>
            <person name="Riley R."/>
            <person name="Labutti K."/>
            <person name="Andreopoulos B."/>
            <person name="Lipzen A."/>
            <person name="Chen C."/>
            <person name="Yanf M."/>
            <person name="Daum C."/>
            <person name="Ng V."/>
            <person name="Clum A."/>
            <person name="Steindorff A."/>
            <person name="Ohm R."/>
            <person name="Martin F."/>
            <person name="Silar P."/>
            <person name="Natvig D."/>
            <person name="Lalanne C."/>
            <person name="Gautier V."/>
            <person name="Ament-Velasquez S.L."/>
            <person name="Kruys A."/>
            <person name="Hutchinson M.I."/>
            <person name="Powell A.J."/>
            <person name="Barry K."/>
            <person name="Miller A.N."/>
            <person name="Grigoriev I.V."/>
            <person name="Debuchy R."/>
            <person name="Gladieux P."/>
            <person name="Thoren M.H."/>
            <person name="Johannesson H."/>
        </authorList>
    </citation>
    <scope>NUCLEOTIDE SEQUENCE</scope>
    <source>
        <strain evidence="1">CBS 168.71</strain>
    </source>
</reference>
<dbReference type="GeneID" id="87844791"/>
<sequence>MGSSTDELMVDKLMNVIKKADMYSQAGVADKVWNFALENPFGIVVKGEDEQMVPVIFSKPFGVMLPEVVAQFEADPQLSEYFMFSAGNTIALRARFCHKVTKVNDTLSQILCVIRNLPGKPFGDLDQFCDAWNFRLRNGVPQEEYRVPANLAHILGVVTDRHATSVYSETEDGDVCVLVRKMAGEVECLSTLCEAEYLVAHEADGLEDELRKAGELVYNDDEGVDVLSYRRAGFVSFRHLQDRTIGTGVAGLPHLGITHVFDCKVVPGWDFRAEEEISLQGRTPEGTPEWMTPKEVRDALLSGKFTPEAGLVMLDFLYRHDLLGISMSDEQKKAMEDALHPLKDMLVVP</sequence>
<dbReference type="Proteomes" id="UP001278766">
    <property type="component" value="Unassembled WGS sequence"/>
</dbReference>
<gene>
    <name evidence="1" type="ORF">B0H64DRAFT_470677</name>
</gene>
<dbReference type="Gene3D" id="3.90.79.10">
    <property type="entry name" value="Nucleoside Triphosphate Pyrophosphohydrolase"/>
    <property type="match status" value="1"/>
</dbReference>
<organism evidence="1 2">
    <name type="scientific">Chaetomium fimeti</name>
    <dbReference type="NCBI Taxonomy" id="1854472"/>
    <lineage>
        <taxon>Eukaryota</taxon>
        <taxon>Fungi</taxon>
        <taxon>Dikarya</taxon>
        <taxon>Ascomycota</taxon>
        <taxon>Pezizomycotina</taxon>
        <taxon>Sordariomycetes</taxon>
        <taxon>Sordariomycetidae</taxon>
        <taxon>Sordariales</taxon>
        <taxon>Chaetomiaceae</taxon>
        <taxon>Chaetomium</taxon>
    </lineage>
</organism>
<reference evidence="1" key="1">
    <citation type="journal article" date="2023" name="Mol. Phylogenet. Evol.">
        <title>Genome-scale phylogeny and comparative genomics of the fungal order Sordariales.</title>
        <authorList>
            <person name="Hensen N."/>
            <person name="Bonometti L."/>
            <person name="Westerberg I."/>
            <person name="Brannstrom I.O."/>
            <person name="Guillou S."/>
            <person name="Cros-Aarteil S."/>
            <person name="Calhoun S."/>
            <person name="Haridas S."/>
            <person name="Kuo A."/>
            <person name="Mondo S."/>
            <person name="Pangilinan J."/>
            <person name="Riley R."/>
            <person name="LaButti K."/>
            <person name="Andreopoulos B."/>
            <person name="Lipzen A."/>
            <person name="Chen C."/>
            <person name="Yan M."/>
            <person name="Daum C."/>
            <person name="Ng V."/>
            <person name="Clum A."/>
            <person name="Steindorff A."/>
            <person name="Ohm R.A."/>
            <person name="Martin F."/>
            <person name="Silar P."/>
            <person name="Natvig D.O."/>
            <person name="Lalanne C."/>
            <person name="Gautier V."/>
            <person name="Ament-Velasquez S.L."/>
            <person name="Kruys A."/>
            <person name="Hutchinson M.I."/>
            <person name="Powell A.J."/>
            <person name="Barry K."/>
            <person name="Miller A.N."/>
            <person name="Grigoriev I.V."/>
            <person name="Debuchy R."/>
            <person name="Gladieux P."/>
            <person name="Hiltunen Thoren M."/>
            <person name="Johannesson H."/>
        </authorList>
    </citation>
    <scope>NUCLEOTIDE SEQUENCE</scope>
    <source>
        <strain evidence="1">CBS 168.71</strain>
    </source>
</reference>
<dbReference type="EMBL" id="JAUEPN010000001">
    <property type="protein sequence ID" value="KAK3300603.1"/>
    <property type="molecule type" value="Genomic_DNA"/>
</dbReference>
<dbReference type="AlphaFoldDB" id="A0AAE0LWX3"/>